<dbReference type="EMBL" id="CALNXI010000019">
    <property type="protein sequence ID" value="CAH3015108.1"/>
    <property type="molecule type" value="Genomic_DNA"/>
</dbReference>
<evidence type="ECO:0000256" key="1">
    <source>
        <dbReference type="ARBA" id="ARBA00004496"/>
    </source>
</evidence>
<dbReference type="Pfam" id="PF13676">
    <property type="entry name" value="TIR_2"/>
    <property type="match status" value="2"/>
</dbReference>
<evidence type="ECO:0000256" key="4">
    <source>
        <dbReference type="SAM" id="MobiDB-lite"/>
    </source>
</evidence>
<dbReference type="PANTHER" id="PTHR15079">
    <property type="entry name" value="MYD88"/>
    <property type="match status" value="1"/>
</dbReference>
<evidence type="ECO:0008006" key="9">
    <source>
        <dbReference type="Google" id="ProtNLM"/>
    </source>
</evidence>
<accession>A0ABN8LI65</accession>
<keyword evidence="2" id="KW-0963">Cytoplasm</keyword>
<feature type="compositionally biased region" description="Basic and acidic residues" evidence="4">
    <location>
        <begin position="303"/>
        <end position="318"/>
    </location>
</feature>
<feature type="region of interest" description="Disordered" evidence="4">
    <location>
        <begin position="296"/>
        <end position="318"/>
    </location>
</feature>
<dbReference type="SMART" id="SM00005">
    <property type="entry name" value="DEATH"/>
    <property type="match status" value="2"/>
</dbReference>
<name>A0ABN8LI65_9CNID</name>
<evidence type="ECO:0000256" key="2">
    <source>
        <dbReference type="ARBA" id="ARBA00022490"/>
    </source>
</evidence>
<organism evidence="7 8">
    <name type="scientific">Porites evermanni</name>
    <dbReference type="NCBI Taxonomy" id="104178"/>
    <lineage>
        <taxon>Eukaryota</taxon>
        <taxon>Metazoa</taxon>
        <taxon>Cnidaria</taxon>
        <taxon>Anthozoa</taxon>
        <taxon>Hexacorallia</taxon>
        <taxon>Scleractinia</taxon>
        <taxon>Fungiina</taxon>
        <taxon>Poritidae</taxon>
        <taxon>Porites</taxon>
    </lineage>
</organism>
<evidence type="ECO:0000313" key="8">
    <source>
        <dbReference type="Proteomes" id="UP001159427"/>
    </source>
</evidence>
<dbReference type="SUPFAM" id="SSF52200">
    <property type="entry name" value="Toll/Interleukin receptor TIR domain"/>
    <property type="match status" value="2"/>
</dbReference>
<feature type="domain" description="TIR" evidence="6">
    <location>
        <begin position="128"/>
        <end position="260"/>
    </location>
</feature>
<dbReference type="Pfam" id="PF00531">
    <property type="entry name" value="Death"/>
    <property type="match status" value="2"/>
</dbReference>
<evidence type="ECO:0000259" key="5">
    <source>
        <dbReference type="PROSITE" id="PS50017"/>
    </source>
</evidence>
<dbReference type="Gene3D" id="3.40.50.10140">
    <property type="entry name" value="Toll/interleukin-1 receptor homology (TIR) domain"/>
    <property type="match status" value="2"/>
</dbReference>
<keyword evidence="3" id="KW-0395">Inflammatory response</keyword>
<sequence length="612" mass="71803">MDEKLVKDLSFEAHRKMDVLLLPSNPGRDWKTLADKMGYSMETILYFESKKDKGPVMELIKDYEDRGKTISELISFLSEMERFDLIQDLQPFIEKTPTPVERQEREKREFEQRQTQVERNREIKTVCPHYDVFICYAGPDKSFADEILHYLEKGPYYMKVCIDYRDFLPGADLLETAAKAIEERCNKVLLILSENFHKCEVADFQAKIALSLSPGAKKMILIPILYRPCQIPSTLRFITYLDYTTEHARKYFWNKLLASLACVASVSNRVIARKLERKQKKKGKVKKVKRKVASLFRRRKQTTRQDPKNGEDEKADTLRKEMVESDKDYLPDEIHAEGQNTDSLEENSQAKLVESFPRDEKLLKDLPSEGYQKLVEHLQPLSATGRDYRSLADRMGYSNQYIQWLGSTDDPVMNLLRKFRENDRKISEMTSLLKEMERYDVLEELQPYIDATRTQAQTVEKQQILEKNEDLRTKWDWYHAFVCSAKKDRAFVEKLVKKMENSPYNLRLCFSERDFLGGGYHLETTAVAIEKRCKKFIAVLSSNFDDSEGATFESHIAMSLSASEKRERYIPVLIEDSYRHRIPKTIKHLYHLDYTRIDESIFWNRLADCLTT</sequence>
<reference evidence="7 8" key="1">
    <citation type="submission" date="2022-05" db="EMBL/GenBank/DDBJ databases">
        <authorList>
            <consortium name="Genoscope - CEA"/>
            <person name="William W."/>
        </authorList>
    </citation>
    <scope>NUCLEOTIDE SEQUENCE [LARGE SCALE GENOMIC DNA]</scope>
</reference>
<gene>
    <name evidence="7" type="ORF">PEVE_00012271</name>
</gene>
<protein>
    <recommendedName>
        <fullName evidence="9">Myeloid differentiation primary response protein MyD88</fullName>
    </recommendedName>
</protein>
<dbReference type="PROSITE" id="PS50104">
    <property type="entry name" value="TIR"/>
    <property type="match status" value="2"/>
</dbReference>
<dbReference type="InterPro" id="IPR000157">
    <property type="entry name" value="TIR_dom"/>
</dbReference>
<dbReference type="PANTHER" id="PTHR15079:SF3">
    <property type="entry name" value="MYELOID DIFFERENTIATION PRIMARY RESPONSE PROTEIN MYD88"/>
    <property type="match status" value="1"/>
</dbReference>
<comment type="caution">
    <text evidence="7">The sequence shown here is derived from an EMBL/GenBank/DDBJ whole genome shotgun (WGS) entry which is preliminary data.</text>
</comment>
<dbReference type="Proteomes" id="UP001159427">
    <property type="component" value="Unassembled WGS sequence"/>
</dbReference>
<dbReference type="InterPro" id="IPR017281">
    <property type="entry name" value="Myelin_different_resp_MyD88"/>
</dbReference>
<dbReference type="InterPro" id="IPR035897">
    <property type="entry name" value="Toll_tir_struct_dom_sf"/>
</dbReference>
<feature type="domain" description="Death" evidence="5">
    <location>
        <begin position="15"/>
        <end position="93"/>
    </location>
</feature>
<dbReference type="SMART" id="SM00255">
    <property type="entry name" value="TIR"/>
    <property type="match status" value="2"/>
</dbReference>
<evidence type="ECO:0000313" key="7">
    <source>
        <dbReference type="EMBL" id="CAH3015108.1"/>
    </source>
</evidence>
<evidence type="ECO:0000256" key="3">
    <source>
        <dbReference type="ARBA" id="ARBA00023198"/>
    </source>
</evidence>
<dbReference type="InterPro" id="IPR011029">
    <property type="entry name" value="DEATH-like_dom_sf"/>
</dbReference>
<proteinExistence type="predicted"/>
<comment type="subcellular location">
    <subcellularLocation>
        <location evidence="1">Cytoplasm</location>
    </subcellularLocation>
</comment>
<dbReference type="PROSITE" id="PS50017">
    <property type="entry name" value="DEATH_DOMAIN"/>
    <property type="match status" value="1"/>
</dbReference>
<keyword evidence="8" id="KW-1185">Reference proteome</keyword>
<dbReference type="Gene3D" id="1.10.533.10">
    <property type="entry name" value="Death Domain, Fas"/>
    <property type="match status" value="2"/>
</dbReference>
<dbReference type="InterPro" id="IPR000488">
    <property type="entry name" value="Death_dom"/>
</dbReference>
<dbReference type="SUPFAM" id="SSF47986">
    <property type="entry name" value="DEATH domain"/>
    <property type="match status" value="2"/>
</dbReference>
<evidence type="ECO:0000259" key="6">
    <source>
        <dbReference type="PROSITE" id="PS50104"/>
    </source>
</evidence>
<feature type="domain" description="TIR" evidence="6">
    <location>
        <begin position="476"/>
        <end position="610"/>
    </location>
</feature>